<evidence type="ECO:0000313" key="2">
    <source>
        <dbReference type="EMBL" id="CAA6822568.1"/>
    </source>
</evidence>
<gene>
    <name evidence="2" type="ORF">HELGO_WM9277</name>
</gene>
<name>A0A6S6U2Z3_9BACT</name>
<protein>
    <submittedName>
        <fullName evidence="2">Uncharacterized protein</fullName>
    </submittedName>
</protein>
<keyword evidence="1" id="KW-1133">Transmembrane helix</keyword>
<feature type="transmembrane region" description="Helical" evidence="1">
    <location>
        <begin position="179"/>
        <end position="201"/>
    </location>
</feature>
<accession>A0A6S6U2Z3</accession>
<keyword evidence="1" id="KW-0812">Transmembrane</keyword>
<proteinExistence type="predicted"/>
<feature type="transmembrane region" description="Helical" evidence="1">
    <location>
        <begin position="143"/>
        <end position="167"/>
    </location>
</feature>
<keyword evidence="1" id="KW-0472">Membrane</keyword>
<dbReference type="EMBL" id="CACVAP010000102">
    <property type="protein sequence ID" value="CAA6822568.1"/>
    <property type="molecule type" value="Genomic_DNA"/>
</dbReference>
<evidence type="ECO:0000256" key="1">
    <source>
        <dbReference type="SAM" id="Phobius"/>
    </source>
</evidence>
<reference evidence="2" key="1">
    <citation type="submission" date="2020-01" db="EMBL/GenBank/DDBJ databases">
        <authorList>
            <person name="Meier V. D."/>
            <person name="Meier V D."/>
        </authorList>
    </citation>
    <scope>NUCLEOTIDE SEQUENCE</scope>
    <source>
        <strain evidence="2">HLG_WM_MAG_06</strain>
    </source>
</reference>
<organism evidence="2">
    <name type="scientific">uncultured Sulfurovum sp</name>
    <dbReference type="NCBI Taxonomy" id="269237"/>
    <lineage>
        <taxon>Bacteria</taxon>
        <taxon>Pseudomonadati</taxon>
        <taxon>Campylobacterota</taxon>
        <taxon>Epsilonproteobacteria</taxon>
        <taxon>Campylobacterales</taxon>
        <taxon>Sulfurovaceae</taxon>
        <taxon>Sulfurovum</taxon>
        <taxon>environmental samples</taxon>
    </lineage>
</organism>
<sequence>MKKVAIRFSIDEHVEFDTLQNLAQHMQRFIIEGDYKTTTIMVQLTANERIELDIGMEENMPEFTEFIEEFDEEFDEENIEYELYKSVNGDWDKCELDDLELSRVPGWITNLVGVNILWYGVMTFLQFFFIYEWYSETYEWGGIVSTVAAFFTALVPIFGSLVAYWSVTELSDWESYKAFWAFFGYYLPLISFFLYLGWLLLKAFYGDRWYRFWHSEFN</sequence>
<dbReference type="AlphaFoldDB" id="A0A6S6U2Z3"/>
<feature type="transmembrane region" description="Helical" evidence="1">
    <location>
        <begin position="107"/>
        <end position="131"/>
    </location>
</feature>